<keyword evidence="1" id="KW-0732">Signal</keyword>
<reference evidence="2" key="1">
    <citation type="journal article" date="2006" name="Appl. Environ. Microbiol.">
        <title>Comparative genomics of DNA fragments from six Antarctic marine planktonic bacteria.</title>
        <authorList>
            <person name="Grzymski J.J."/>
            <person name="Carter B.J."/>
            <person name="DeLong E.F."/>
            <person name="Feldman R.A."/>
            <person name="Ghadiri A."/>
            <person name="Murray A.E."/>
        </authorList>
    </citation>
    <scope>NUCLEOTIDE SEQUENCE</scope>
</reference>
<dbReference type="AlphaFoldDB" id="Q2PY22"/>
<organism evidence="2">
    <name type="scientific">uncultured marine bacterium Ant39E11</name>
    <dbReference type="NCBI Taxonomy" id="360427"/>
    <lineage>
        <taxon>Bacteria</taxon>
        <taxon>environmental samples</taxon>
    </lineage>
</organism>
<evidence type="ECO:0000256" key="1">
    <source>
        <dbReference type="SAM" id="SignalP"/>
    </source>
</evidence>
<evidence type="ECO:0000313" key="2">
    <source>
        <dbReference type="EMBL" id="ABC25405.1"/>
    </source>
</evidence>
<dbReference type="EMBL" id="DQ295241">
    <property type="protein sequence ID" value="ABC25405.1"/>
    <property type="molecule type" value="Genomic_DNA"/>
</dbReference>
<evidence type="ECO:0008006" key="3">
    <source>
        <dbReference type="Google" id="ProtNLM"/>
    </source>
</evidence>
<proteinExistence type="predicted"/>
<feature type="chain" id="PRO_5004213956" description="Outer membrane protein beta-barrel domain-containing protein" evidence="1">
    <location>
        <begin position="20"/>
        <end position="221"/>
    </location>
</feature>
<sequence length="221" mass="24546">MHQRLSLLLLFSLSLNTNAQTFYTDSKVSSNKVSFEAFASPMTMLRKVASDLQGNQVSVSDTWHAMLNTETGMVFTYNTRSLRFGVGVGQSDLRWGVSDSMGNRVNTHARYWTFPVRVGLVTQITDVFSLEVWPQLTIRKAISLEKNWLILPVAPRAETPLAAGLTVGSAFRMNDHFSFTLGAVMEFGLDDLEDAGSGPAFRTHGELPFFLGLRTGLRFSL</sequence>
<feature type="signal peptide" evidence="1">
    <location>
        <begin position="1"/>
        <end position="19"/>
    </location>
</feature>
<accession>Q2PY22</accession>
<protein>
    <recommendedName>
        <fullName evidence="3">Outer membrane protein beta-barrel domain-containing protein</fullName>
    </recommendedName>
</protein>
<name>Q2PY22_9BACT</name>